<keyword evidence="2" id="KW-1185">Reference proteome</keyword>
<evidence type="ECO:0000313" key="2">
    <source>
        <dbReference type="Proteomes" id="UP000053091"/>
    </source>
</evidence>
<protein>
    <submittedName>
        <fullName evidence="1">Uncharacterized protein</fullName>
    </submittedName>
</protein>
<gene>
    <name evidence="1" type="ORF">TBC1_112194</name>
</gene>
<dbReference type="STRING" id="1678841.TBC1_112194"/>
<organism evidence="1">
    <name type="scientific">Lentimicrobium saccharophilum</name>
    <dbReference type="NCBI Taxonomy" id="1678841"/>
    <lineage>
        <taxon>Bacteria</taxon>
        <taxon>Pseudomonadati</taxon>
        <taxon>Bacteroidota</taxon>
        <taxon>Bacteroidia</taxon>
        <taxon>Bacteroidales</taxon>
        <taxon>Lentimicrobiaceae</taxon>
        <taxon>Lentimicrobium</taxon>
    </lineage>
</organism>
<reference evidence="1" key="1">
    <citation type="journal article" date="2015" name="Genome Announc.">
        <title>Draft Genome Sequence of Bacteroidales Strain TBC1, a Novel Isolate from a Methanogenic Wastewater Treatment System.</title>
        <authorList>
            <person name="Tourlousse D.M."/>
            <person name="Matsuura N."/>
            <person name="Sun L."/>
            <person name="Toyonaga M."/>
            <person name="Kuroda K."/>
            <person name="Ohashi A."/>
            <person name="Cruz R."/>
            <person name="Yamaguchi T."/>
            <person name="Sekiguchi Y."/>
        </authorList>
    </citation>
    <scope>NUCLEOTIDE SEQUENCE [LARGE SCALE GENOMIC DNA]</scope>
    <source>
        <strain evidence="1">TBC1</strain>
    </source>
</reference>
<proteinExistence type="predicted"/>
<dbReference type="AlphaFoldDB" id="A0A0S7C1V5"/>
<dbReference type="RefSeq" id="WP_062042142.1">
    <property type="nucleotide sequence ID" value="NZ_DF968182.1"/>
</dbReference>
<dbReference type="Proteomes" id="UP000053091">
    <property type="component" value="Unassembled WGS sequence"/>
</dbReference>
<dbReference type="OrthoDB" id="1492493at2"/>
<evidence type="ECO:0000313" key="1">
    <source>
        <dbReference type="EMBL" id="GAP44033.1"/>
    </source>
</evidence>
<name>A0A0S7C1V5_9BACT</name>
<sequence>MKKLFVILLGISVSVFCLSCEKILDKEDANELKGDQSPMGEVGVIVSSSSAEIAGVSDFSAVVTELKDGVSTYTASAKVTNTFIKNMVSGFPGVTINGDDVTITNLKMQQTTEGIKCLTGPGAGVLVKYDSKVGDTYPVGNTGKERKVVSKTGVDDYPYGFFLIKTIQVETTPIDIKSGGIQKITYIANHKFGMVGVRVDFDDETSVTFPVYSSAEN</sequence>
<dbReference type="EMBL" id="DF968182">
    <property type="protein sequence ID" value="GAP44033.1"/>
    <property type="molecule type" value="Genomic_DNA"/>
</dbReference>
<accession>A0A0S7C1V5</accession>